<evidence type="ECO:0000256" key="5">
    <source>
        <dbReference type="ARBA" id="ARBA00022692"/>
    </source>
</evidence>
<evidence type="ECO:0000256" key="4">
    <source>
        <dbReference type="ARBA" id="ARBA00022679"/>
    </source>
</evidence>
<keyword evidence="10" id="KW-1208">Phospholipid metabolism</keyword>
<dbReference type="InterPro" id="IPR004570">
    <property type="entry name" value="Phosphatidylglycerol_P_synth"/>
</dbReference>
<evidence type="ECO:0000256" key="10">
    <source>
        <dbReference type="ARBA" id="ARBA00023264"/>
    </source>
</evidence>
<dbReference type="InterPro" id="IPR000462">
    <property type="entry name" value="CDP-OH_P_trans"/>
</dbReference>
<keyword evidence="6 12" id="KW-1133">Transmembrane helix</keyword>
<dbReference type="InterPro" id="IPR043130">
    <property type="entry name" value="CDP-OH_PTrfase_TM_dom"/>
</dbReference>
<keyword evidence="8 12" id="KW-0472">Membrane</keyword>
<evidence type="ECO:0000256" key="11">
    <source>
        <dbReference type="RuleBase" id="RU003750"/>
    </source>
</evidence>
<evidence type="ECO:0000256" key="7">
    <source>
        <dbReference type="ARBA" id="ARBA00023098"/>
    </source>
</evidence>
<feature type="transmembrane region" description="Helical" evidence="12">
    <location>
        <begin position="24"/>
        <end position="47"/>
    </location>
</feature>
<dbReference type="Gene3D" id="1.20.120.1760">
    <property type="match status" value="1"/>
</dbReference>
<dbReference type="GO" id="GO:0008444">
    <property type="term" value="F:CDP-diacylglycerol-glycerol-3-phosphate 3-phosphatidyltransferase activity"/>
    <property type="evidence" value="ECO:0007669"/>
    <property type="project" value="InterPro"/>
</dbReference>
<keyword evidence="7" id="KW-0443">Lipid metabolism</keyword>
<comment type="subcellular location">
    <subcellularLocation>
        <location evidence="1">Membrane</location>
        <topology evidence="1">Multi-pass membrane protein</topology>
    </subcellularLocation>
</comment>
<evidence type="ECO:0000256" key="1">
    <source>
        <dbReference type="ARBA" id="ARBA00004141"/>
    </source>
</evidence>
<dbReference type="EMBL" id="DTMZ01000177">
    <property type="protein sequence ID" value="HGD13810.1"/>
    <property type="molecule type" value="Genomic_DNA"/>
</dbReference>
<evidence type="ECO:0000256" key="8">
    <source>
        <dbReference type="ARBA" id="ARBA00023136"/>
    </source>
</evidence>
<dbReference type="PIRSF" id="PIRSF000847">
    <property type="entry name" value="Phos_ph_gly_syn"/>
    <property type="match status" value="1"/>
</dbReference>
<sequence length="213" mass="24017">MGWYSIKMNDSPDNKSQHDNQTKLVTIPNILSISRLFALPLVLFFIFQRQSMAAILTMLLSWATDALDGFFARRLNQVSDTGKVLDHLVDKIWIAAVLVTLVYISDLPLYIASVVIFRDLLILAGSFLLMKTRGKLVSSDAVGKITGFAFALLILFYTLSIDRGTGFLSNLIPSLESYKVFVNFTVVILVVVSFLNYLVFFLRVMLKFRFPGE</sequence>
<dbReference type="PANTHER" id="PTHR14269:SF62">
    <property type="entry name" value="CDP-DIACYLGLYCEROL--GLYCEROL-3-PHOSPHATE 3-PHOSPHATIDYLTRANSFERASE 1, CHLOROPLASTIC"/>
    <property type="match status" value="1"/>
</dbReference>
<reference evidence="13" key="1">
    <citation type="journal article" date="2020" name="mSystems">
        <title>Genome- and Community-Level Interaction Insights into Carbon Utilization and Element Cycling Functions of Hydrothermarchaeota in Hydrothermal Sediment.</title>
        <authorList>
            <person name="Zhou Z."/>
            <person name="Liu Y."/>
            <person name="Xu W."/>
            <person name="Pan J."/>
            <person name="Luo Z.H."/>
            <person name="Li M."/>
        </authorList>
    </citation>
    <scope>NUCLEOTIDE SEQUENCE [LARGE SCALE GENOMIC DNA]</scope>
    <source>
        <strain evidence="13">SpSt-914</strain>
    </source>
</reference>
<keyword evidence="5 12" id="KW-0812">Transmembrane</keyword>
<dbReference type="PANTHER" id="PTHR14269">
    <property type="entry name" value="CDP-DIACYLGLYCEROL--GLYCEROL-3-PHOSPHATE 3-PHOSPHATIDYLTRANSFERASE-RELATED"/>
    <property type="match status" value="1"/>
</dbReference>
<evidence type="ECO:0000256" key="6">
    <source>
        <dbReference type="ARBA" id="ARBA00022989"/>
    </source>
</evidence>
<evidence type="ECO:0000256" key="12">
    <source>
        <dbReference type="SAM" id="Phobius"/>
    </source>
</evidence>
<feature type="transmembrane region" description="Helical" evidence="12">
    <location>
        <begin position="180"/>
        <end position="202"/>
    </location>
</feature>
<proteinExistence type="inferred from homology"/>
<feature type="transmembrane region" description="Helical" evidence="12">
    <location>
        <begin position="53"/>
        <end position="72"/>
    </location>
</feature>
<dbReference type="GO" id="GO:0016020">
    <property type="term" value="C:membrane"/>
    <property type="evidence" value="ECO:0007669"/>
    <property type="project" value="UniProtKB-SubCell"/>
</dbReference>
<keyword evidence="9" id="KW-0594">Phospholipid biosynthesis</keyword>
<accession>A0A7V3PUT9</accession>
<dbReference type="Pfam" id="PF01066">
    <property type="entry name" value="CDP-OH_P_transf"/>
    <property type="match status" value="1"/>
</dbReference>
<dbReference type="PROSITE" id="PS00379">
    <property type="entry name" value="CDP_ALCOHOL_P_TRANSF"/>
    <property type="match status" value="1"/>
</dbReference>
<protein>
    <submittedName>
        <fullName evidence="13">CDP-alcohol phosphatidyltransferase family protein</fullName>
    </submittedName>
</protein>
<dbReference type="InterPro" id="IPR050324">
    <property type="entry name" value="CDP-alcohol_PTase-I"/>
</dbReference>
<evidence type="ECO:0000256" key="9">
    <source>
        <dbReference type="ARBA" id="ARBA00023209"/>
    </source>
</evidence>
<organism evidence="13">
    <name type="scientific">candidate division WOR-3 bacterium</name>
    <dbReference type="NCBI Taxonomy" id="2052148"/>
    <lineage>
        <taxon>Bacteria</taxon>
        <taxon>Bacteria division WOR-3</taxon>
    </lineage>
</organism>
<dbReference type="InterPro" id="IPR048254">
    <property type="entry name" value="CDP_ALCOHOL_P_TRANSF_CS"/>
</dbReference>
<keyword evidence="3" id="KW-0444">Lipid biosynthesis</keyword>
<gene>
    <name evidence="13" type="ORF">ENX16_07030</name>
</gene>
<keyword evidence="4 11" id="KW-0808">Transferase</keyword>
<evidence type="ECO:0000256" key="3">
    <source>
        <dbReference type="ARBA" id="ARBA00022516"/>
    </source>
</evidence>
<feature type="transmembrane region" description="Helical" evidence="12">
    <location>
        <begin position="84"/>
        <end position="104"/>
    </location>
</feature>
<evidence type="ECO:0000313" key="13">
    <source>
        <dbReference type="EMBL" id="HGD13810.1"/>
    </source>
</evidence>
<comment type="similarity">
    <text evidence="2 11">Belongs to the CDP-alcohol phosphatidyltransferase class-I family.</text>
</comment>
<evidence type="ECO:0000256" key="2">
    <source>
        <dbReference type="ARBA" id="ARBA00010441"/>
    </source>
</evidence>
<dbReference type="AlphaFoldDB" id="A0A7V3PUT9"/>
<name>A0A7V3PUT9_UNCW3</name>
<dbReference type="GO" id="GO:0046474">
    <property type="term" value="P:glycerophospholipid biosynthetic process"/>
    <property type="evidence" value="ECO:0007669"/>
    <property type="project" value="TreeGrafter"/>
</dbReference>
<feature type="transmembrane region" description="Helical" evidence="12">
    <location>
        <begin position="141"/>
        <end position="160"/>
    </location>
</feature>
<comment type="caution">
    <text evidence="13">The sequence shown here is derived from an EMBL/GenBank/DDBJ whole genome shotgun (WGS) entry which is preliminary data.</text>
</comment>